<comment type="caution">
    <text evidence="3">The sequence shown here is derived from an EMBL/GenBank/DDBJ whole genome shotgun (WGS) entry which is preliminary data.</text>
</comment>
<dbReference type="AlphaFoldDB" id="A0A1Y5MTB2"/>
<organism evidence="3 4">
    <name type="scientific">Campylobacter concisus</name>
    <dbReference type="NCBI Taxonomy" id="199"/>
    <lineage>
        <taxon>Bacteria</taxon>
        <taxon>Pseudomonadati</taxon>
        <taxon>Campylobacterota</taxon>
        <taxon>Epsilonproteobacteria</taxon>
        <taxon>Campylobacterales</taxon>
        <taxon>Campylobacteraceae</taxon>
        <taxon>Campylobacter</taxon>
    </lineage>
</organism>
<dbReference type="EMBL" id="NDYN01000010">
    <property type="protein sequence ID" value="OUT06881.1"/>
    <property type="molecule type" value="Genomic_DNA"/>
</dbReference>
<proteinExistence type="predicted"/>
<gene>
    <name evidence="3" type="ORF">B9N65_01040</name>
    <name evidence="2" type="ORF">B9N65_09885</name>
</gene>
<evidence type="ECO:0000313" key="3">
    <source>
        <dbReference type="EMBL" id="OUT08955.1"/>
    </source>
</evidence>
<feature type="coiled-coil region" evidence="1">
    <location>
        <begin position="205"/>
        <end position="232"/>
    </location>
</feature>
<dbReference type="EMBL" id="NDYN01000001">
    <property type="protein sequence ID" value="OUT08955.1"/>
    <property type="molecule type" value="Genomic_DNA"/>
</dbReference>
<reference evidence="3 4" key="1">
    <citation type="submission" date="2017-04" db="EMBL/GenBank/DDBJ databases">
        <title>Complete genome of Campylobacter concisus ATCC 33237T and draft genomes for an additional eight well characterized C. concisus strains.</title>
        <authorList>
            <person name="Cornelius A.J."/>
            <person name="Miller W.G."/>
            <person name="Lastovica A.J."/>
            <person name="On S.L."/>
            <person name="French N.P."/>
            <person name="Vandenberg O."/>
            <person name="Biggs P.J."/>
        </authorList>
    </citation>
    <scope>NUCLEOTIDE SEQUENCE [LARGE SCALE GENOMIC DNA]</scope>
    <source>
        <strain evidence="3 4">CCUG 19995</strain>
    </source>
</reference>
<dbReference type="Proteomes" id="UP000196317">
    <property type="component" value="Unassembled WGS sequence"/>
</dbReference>
<accession>A0A1Y5MTB2</accession>
<evidence type="ECO:0000313" key="4">
    <source>
        <dbReference type="Proteomes" id="UP000196317"/>
    </source>
</evidence>
<sequence length="255" mass="29081">MSDTDLGLRNVVKTVTNVSKEELTEWFSKSLKGKKRLTITPEALDLINQTINEPDFDGFRFMDTLYTYQDALQGDRVSLEDYVNAIRFCSFLEANGGNVVQAYTRAFSYRDFVKDRVGADTSSDEYKQLSSAAIRYRKNPTVIKILSQAEVPLWLMFQGYRYKAVKRLVEEMDTAKYSRDRINAADKLLLHLKPPENIKVDVNVNNKADSIVDQYEEMLANMVQEQKRLIANGSKLTDVANSKMSFIDAKVVNDG</sequence>
<name>A0A1Y5MTB2_9BACT</name>
<protein>
    <submittedName>
        <fullName evidence="3">Uncharacterized protein</fullName>
    </submittedName>
</protein>
<evidence type="ECO:0000256" key="1">
    <source>
        <dbReference type="SAM" id="Coils"/>
    </source>
</evidence>
<dbReference type="RefSeq" id="WP_087582452.1">
    <property type="nucleotide sequence ID" value="NZ_NDYN01000001.1"/>
</dbReference>
<keyword evidence="1" id="KW-0175">Coiled coil</keyword>
<evidence type="ECO:0000313" key="2">
    <source>
        <dbReference type="EMBL" id="OUT06881.1"/>
    </source>
</evidence>